<sequence>MNNGLFMIIASYLLVINIILFLMMRTDKLRAKRRGGSRQRIPERRLLGLSALGGALGAWLALRLLHHKTKHAAFAIGLPLMLLLHIGVLYVLYRYLQ</sequence>
<comment type="caution">
    <text evidence="2">The sequence shown here is derived from an EMBL/GenBank/DDBJ whole genome shotgun (WGS) entry which is preliminary data.</text>
</comment>
<reference evidence="2" key="1">
    <citation type="submission" date="2022-01" db="EMBL/GenBank/DDBJ databases">
        <authorList>
            <person name="Criscuolo A."/>
        </authorList>
    </citation>
    <scope>NUCLEOTIDE SEQUENCE</scope>
    <source>
        <strain evidence="2">CIP111893</strain>
    </source>
</reference>
<keyword evidence="1" id="KW-0812">Transmembrane</keyword>
<gene>
    <name evidence="2" type="ORF">PAECIP111893_00891</name>
</gene>
<proteinExistence type="predicted"/>
<feature type="transmembrane region" description="Helical" evidence="1">
    <location>
        <begin position="6"/>
        <end position="25"/>
    </location>
</feature>
<accession>A0ABN8G9K6</accession>
<organism evidence="2 3">
    <name type="scientific">Paenibacillus plantiphilus</name>
    <dbReference type="NCBI Taxonomy" id="2905650"/>
    <lineage>
        <taxon>Bacteria</taxon>
        <taxon>Bacillati</taxon>
        <taxon>Bacillota</taxon>
        <taxon>Bacilli</taxon>
        <taxon>Bacillales</taxon>
        <taxon>Paenibacillaceae</taxon>
        <taxon>Paenibacillus</taxon>
    </lineage>
</organism>
<evidence type="ECO:0000313" key="2">
    <source>
        <dbReference type="EMBL" id="CAH1197701.1"/>
    </source>
</evidence>
<dbReference type="RefSeq" id="WP_236339218.1">
    <property type="nucleotide sequence ID" value="NZ_CAKMMF010000004.1"/>
</dbReference>
<feature type="transmembrane region" description="Helical" evidence="1">
    <location>
        <begin position="72"/>
        <end position="93"/>
    </location>
</feature>
<feature type="transmembrane region" description="Helical" evidence="1">
    <location>
        <begin position="46"/>
        <end position="66"/>
    </location>
</feature>
<keyword evidence="1" id="KW-0472">Membrane</keyword>
<name>A0ABN8G9K6_9BACL</name>
<dbReference type="EMBL" id="CAKMMF010000004">
    <property type="protein sequence ID" value="CAH1197701.1"/>
    <property type="molecule type" value="Genomic_DNA"/>
</dbReference>
<evidence type="ECO:0000313" key="3">
    <source>
        <dbReference type="Proteomes" id="UP000838686"/>
    </source>
</evidence>
<protein>
    <recommendedName>
        <fullName evidence="4">DUF1294 domain-containing protein</fullName>
    </recommendedName>
</protein>
<dbReference type="Pfam" id="PF06961">
    <property type="entry name" value="DUF1294"/>
    <property type="match status" value="1"/>
</dbReference>
<dbReference type="InterPro" id="IPR010718">
    <property type="entry name" value="DUF1294"/>
</dbReference>
<evidence type="ECO:0008006" key="4">
    <source>
        <dbReference type="Google" id="ProtNLM"/>
    </source>
</evidence>
<dbReference type="Proteomes" id="UP000838686">
    <property type="component" value="Unassembled WGS sequence"/>
</dbReference>
<dbReference type="InterPro" id="IPR012156">
    <property type="entry name" value="Cold_shock_CspA"/>
</dbReference>
<keyword evidence="1" id="KW-1133">Transmembrane helix</keyword>
<dbReference type="PIRSF" id="PIRSF002599">
    <property type="entry name" value="Cold_shock_A"/>
    <property type="match status" value="1"/>
</dbReference>
<keyword evidence="3" id="KW-1185">Reference proteome</keyword>
<evidence type="ECO:0000256" key="1">
    <source>
        <dbReference type="SAM" id="Phobius"/>
    </source>
</evidence>